<evidence type="ECO:0000256" key="2">
    <source>
        <dbReference type="RuleBase" id="RU003749"/>
    </source>
</evidence>
<evidence type="ECO:0000259" key="3">
    <source>
        <dbReference type="PROSITE" id="PS50801"/>
    </source>
</evidence>
<dbReference type="InterPro" id="IPR002645">
    <property type="entry name" value="STAS_dom"/>
</dbReference>
<reference evidence="4 5" key="1">
    <citation type="journal article" date="2014" name="Syst. Appl. Microbiol.">
        <title>Evidence for the existence of two new members of the family Chlamydiaceae and proposal of Chlamydia avium sp. nov. and Chlamydia gallinacea sp. nov.</title>
        <authorList>
            <person name="Sachse K."/>
            <person name="Laroucau K."/>
            <person name="Riege K."/>
            <person name="Wehner S."/>
            <person name="Dilcher M."/>
            <person name="Creasy H.H."/>
            <person name="Weidmann M."/>
            <person name="Myers G."/>
            <person name="Vorimore F."/>
            <person name="Vicari N."/>
            <person name="Magnino S."/>
            <person name="Liebler-Tenorio E."/>
            <person name="Ruettger A."/>
            <person name="Bavoil P.M."/>
            <person name="Hufert F.T."/>
            <person name="Rossello-Mora R."/>
            <person name="Marz M."/>
        </authorList>
    </citation>
    <scope>NUCLEOTIDE SEQUENCE [LARGE SCALE GENOMIC DNA]</scope>
    <source>
        <strain evidence="4 5">08-1274/3</strain>
    </source>
</reference>
<evidence type="ECO:0000313" key="5">
    <source>
        <dbReference type="Proteomes" id="UP000019147"/>
    </source>
</evidence>
<dbReference type="InterPro" id="IPR003658">
    <property type="entry name" value="Anti-sigma_ant"/>
</dbReference>
<dbReference type="InterPro" id="IPR036513">
    <property type="entry name" value="STAS_dom_sf"/>
</dbReference>
<dbReference type="SUPFAM" id="SSF52091">
    <property type="entry name" value="SpoIIaa-like"/>
    <property type="match status" value="1"/>
</dbReference>
<feature type="domain" description="STAS" evidence="3">
    <location>
        <begin position="1"/>
        <end position="110"/>
    </location>
</feature>
<dbReference type="eggNOG" id="COG1366">
    <property type="taxonomic scope" value="Bacteria"/>
</dbReference>
<dbReference type="AlphaFoldDB" id="A0A173DYB6"/>
<protein>
    <recommendedName>
        <fullName evidence="2">Anti-sigma factor antagonist</fullName>
    </recommendedName>
</protein>
<evidence type="ECO:0000256" key="1">
    <source>
        <dbReference type="ARBA" id="ARBA00009013"/>
    </source>
</evidence>
<dbReference type="OrthoDB" id="280847at2"/>
<dbReference type="Pfam" id="PF01740">
    <property type="entry name" value="STAS"/>
    <property type="match status" value="1"/>
</dbReference>
<sequence>MDWVIKQYGDILIITLNGNLDAVSVPPVEAFLESKLQEGKNKVILNLRHVVYMSSSGVRLIFSIAKLLQSCQGMLCLCCAQDGVAEVLKIAGVDQLLPVCQSEQECFSRF</sequence>
<comment type="similarity">
    <text evidence="1 2">Belongs to the anti-sigma-factor antagonist family.</text>
</comment>
<dbReference type="Proteomes" id="UP000019147">
    <property type="component" value="Chromosome"/>
</dbReference>
<dbReference type="RefSeq" id="WP_021828624.1">
    <property type="nucleotide sequence ID" value="NZ_CP015840.1"/>
</dbReference>
<dbReference type="GO" id="GO:0043856">
    <property type="term" value="F:anti-sigma factor antagonist activity"/>
    <property type="evidence" value="ECO:0007669"/>
    <property type="project" value="InterPro"/>
</dbReference>
<dbReference type="EMBL" id="CP015840">
    <property type="protein sequence ID" value="ANG65924.1"/>
    <property type="molecule type" value="Genomic_DNA"/>
</dbReference>
<dbReference type="KEGG" id="cgz:M787_001100"/>
<organism evidence="4 5">
    <name type="scientific">Chlamydia gallinacea 08-1274/3</name>
    <dbReference type="NCBI Taxonomy" id="1143323"/>
    <lineage>
        <taxon>Bacteria</taxon>
        <taxon>Pseudomonadati</taxon>
        <taxon>Chlamydiota</taxon>
        <taxon>Chlamydiia</taxon>
        <taxon>Chlamydiales</taxon>
        <taxon>Chlamydiaceae</taxon>
        <taxon>Chlamydia/Chlamydophila group</taxon>
        <taxon>Chlamydia</taxon>
    </lineage>
</organism>
<evidence type="ECO:0000313" key="4">
    <source>
        <dbReference type="EMBL" id="ANG65924.1"/>
    </source>
</evidence>
<gene>
    <name evidence="4" type="ORF">M787_001100</name>
</gene>
<name>A0A173DYB6_9CHLA</name>
<dbReference type="STRING" id="1143323.M787_001100"/>
<dbReference type="CDD" id="cd07043">
    <property type="entry name" value="STAS_anti-anti-sigma_factors"/>
    <property type="match status" value="1"/>
</dbReference>
<dbReference type="PANTHER" id="PTHR33495">
    <property type="entry name" value="ANTI-SIGMA FACTOR ANTAGONIST TM_1081-RELATED-RELATED"/>
    <property type="match status" value="1"/>
</dbReference>
<proteinExistence type="inferred from homology"/>
<dbReference type="PROSITE" id="PS50801">
    <property type="entry name" value="STAS"/>
    <property type="match status" value="1"/>
</dbReference>
<dbReference type="PANTHER" id="PTHR33495:SF14">
    <property type="entry name" value="ANTI-SIGMA FACTOR ANTAGONIST"/>
    <property type="match status" value="1"/>
</dbReference>
<dbReference type="NCBIfam" id="TIGR00377">
    <property type="entry name" value="ant_ant_sig"/>
    <property type="match status" value="1"/>
</dbReference>
<accession>A0A173DYB6</accession>
<dbReference type="GeneID" id="81477899"/>
<dbReference type="Gene3D" id="3.30.750.24">
    <property type="entry name" value="STAS domain"/>
    <property type="match status" value="1"/>
</dbReference>